<sequence>MKIAIIGAGPTGLTIANELTKNKIEVDIYDNSNQVGGFAKSIKLWERNIEIGPHFLNVNRFPIVKEMVLDVLDGNFKTYERKTYILTINKLFLYPPSIGNILKNLNLIQLSKAGTSLIKQLLKPIKLDGTAENFVKRILGDYLYTYFFGNFSKKLWGVDGSQLSEVFATSLIGFDYQASLIDIVWRLVKKSSGRKQTDDALYVYPNGGLSTLWDALKNKIQLQGGTFHLSTAIESLTCAEDPSKLSNIVLKDGSVKEYDLFVSTIPILALFPYIKTATGEMLRPNANIRFQSDVLLYLQVTFDKIVPGQCFYIYSEDIRITRITNFDEFDSSNADAPFTILLLEFWGGQQTDIWNAEKEELVAIAMAELNKTKIFSGLKITDAIVKKVGNAFQIPDLDLIKNQSEILGQLSVYDNLIITGRNASLSFNYGMENGINDGLQMAAEILTKVNNQEYSL</sequence>
<gene>
    <name evidence="2" type="ORF">GSY63_23650</name>
</gene>
<dbReference type="InterPro" id="IPR002937">
    <property type="entry name" value="Amino_oxidase"/>
</dbReference>
<dbReference type="Pfam" id="PF01593">
    <property type="entry name" value="Amino_oxidase"/>
    <property type="match status" value="1"/>
</dbReference>
<organism evidence="2 3">
    <name type="scientific">Mucilaginibacter agri</name>
    <dbReference type="NCBI Taxonomy" id="2695265"/>
    <lineage>
        <taxon>Bacteria</taxon>
        <taxon>Pseudomonadati</taxon>
        <taxon>Bacteroidota</taxon>
        <taxon>Sphingobacteriia</taxon>
        <taxon>Sphingobacteriales</taxon>
        <taxon>Sphingobacteriaceae</taxon>
        <taxon>Mucilaginibacter</taxon>
    </lineage>
</organism>
<name>A0A965ZKJ0_9SPHI</name>
<evidence type="ECO:0000313" key="3">
    <source>
        <dbReference type="Proteomes" id="UP000638732"/>
    </source>
</evidence>
<comment type="caution">
    <text evidence="2">The sequence shown here is derived from an EMBL/GenBank/DDBJ whole genome shotgun (WGS) entry which is preliminary data.</text>
</comment>
<dbReference type="PANTHER" id="PTHR21197">
    <property type="entry name" value="UDP-GALACTOPYRANOSE MUTASE"/>
    <property type="match status" value="1"/>
</dbReference>
<reference evidence="2" key="1">
    <citation type="submission" date="2020-01" db="EMBL/GenBank/DDBJ databases">
        <authorList>
            <person name="Seo Y.L."/>
        </authorList>
    </citation>
    <scope>NUCLEOTIDE SEQUENCE</scope>
    <source>
        <strain evidence="2">R11</strain>
    </source>
</reference>
<dbReference type="RefSeq" id="WP_166588327.1">
    <property type="nucleotide sequence ID" value="NZ_WWEO01000045.1"/>
</dbReference>
<dbReference type="AlphaFoldDB" id="A0A965ZKJ0"/>
<dbReference type="Proteomes" id="UP000638732">
    <property type="component" value="Unassembled WGS sequence"/>
</dbReference>
<dbReference type="EMBL" id="WWEO01000045">
    <property type="protein sequence ID" value="NCD72380.1"/>
    <property type="molecule type" value="Genomic_DNA"/>
</dbReference>
<dbReference type="PRINTS" id="PR00419">
    <property type="entry name" value="ADXRDTASE"/>
</dbReference>
<dbReference type="Gene3D" id="3.50.50.60">
    <property type="entry name" value="FAD/NAD(P)-binding domain"/>
    <property type="match status" value="1"/>
</dbReference>
<reference evidence="2" key="2">
    <citation type="submission" date="2020-10" db="EMBL/GenBank/DDBJ databases">
        <title>Mucilaginibacter sp. nov., isolated from soil.</title>
        <authorList>
            <person name="Jeon C.O."/>
        </authorList>
    </citation>
    <scope>NUCLEOTIDE SEQUENCE</scope>
    <source>
        <strain evidence="2">R11</strain>
    </source>
</reference>
<accession>A0A965ZKJ0</accession>
<dbReference type="PANTHER" id="PTHR21197:SF0">
    <property type="entry name" value="UDP-GALACTOPYRANOSE MUTASE"/>
    <property type="match status" value="1"/>
</dbReference>
<feature type="domain" description="Amine oxidase" evidence="1">
    <location>
        <begin position="11"/>
        <end position="372"/>
    </location>
</feature>
<evidence type="ECO:0000313" key="2">
    <source>
        <dbReference type="EMBL" id="NCD72380.1"/>
    </source>
</evidence>
<dbReference type="GO" id="GO:0008767">
    <property type="term" value="F:UDP-galactopyranose mutase activity"/>
    <property type="evidence" value="ECO:0007669"/>
    <property type="project" value="TreeGrafter"/>
</dbReference>
<dbReference type="SUPFAM" id="SSF51905">
    <property type="entry name" value="FAD/NAD(P)-binding domain"/>
    <property type="match status" value="1"/>
</dbReference>
<dbReference type="GO" id="GO:0005829">
    <property type="term" value="C:cytosol"/>
    <property type="evidence" value="ECO:0007669"/>
    <property type="project" value="TreeGrafter"/>
</dbReference>
<proteinExistence type="predicted"/>
<evidence type="ECO:0000259" key="1">
    <source>
        <dbReference type="Pfam" id="PF01593"/>
    </source>
</evidence>
<protein>
    <submittedName>
        <fullName evidence="2">NAD(P)-binding protein</fullName>
    </submittedName>
</protein>
<dbReference type="GO" id="GO:0050660">
    <property type="term" value="F:flavin adenine dinucleotide binding"/>
    <property type="evidence" value="ECO:0007669"/>
    <property type="project" value="TreeGrafter"/>
</dbReference>
<dbReference type="GO" id="GO:0016491">
    <property type="term" value="F:oxidoreductase activity"/>
    <property type="evidence" value="ECO:0007669"/>
    <property type="project" value="InterPro"/>
</dbReference>
<dbReference type="InterPro" id="IPR036188">
    <property type="entry name" value="FAD/NAD-bd_sf"/>
</dbReference>
<keyword evidence="3" id="KW-1185">Reference proteome</keyword>